<evidence type="ECO:0000313" key="1">
    <source>
        <dbReference type="EMBL" id="AUO15086.1"/>
    </source>
</evidence>
<proteinExistence type="predicted"/>
<reference evidence="1" key="2">
    <citation type="journal article" date="2018" name="Genome Announc.">
        <title>First Report of a Complete Genome Sequence of White spot syndrome virus from India.</title>
        <authorList>
            <person name="Vinaya Kumar K."/>
            <person name="Shekhar M.S."/>
            <person name="Otta S.K."/>
            <person name="Karthic K."/>
            <person name="Ashok Kumar J."/>
            <person name="Gopikrishna G."/>
            <person name="Vijayan K.K."/>
        </authorList>
    </citation>
    <scope>NUCLEOTIDE SEQUENCE</scope>
    <source>
        <strain evidence="1">IN_AP4RU</strain>
    </source>
</reference>
<accession>A0A2I6SC07</accession>
<reference evidence="1" key="1">
    <citation type="submission" date="2017-12" db="EMBL/GenBank/DDBJ databases">
        <authorList>
            <person name="Katneni V.K."/>
            <person name="Shekhar M.S."/>
            <person name="Otta S.K."/>
            <person name="Karthic K."/>
            <person name="Jangam A.K."/>
            <person name="Gopikrishna G."/>
            <person name="Vijayan K.K."/>
        </authorList>
    </citation>
    <scope>NUCLEOTIDE SEQUENCE [LARGE SCALE GENOMIC DNA]</scope>
    <source>
        <strain evidence="1">IN_AP4RU</strain>
    </source>
</reference>
<dbReference type="Proteomes" id="UP000267352">
    <property type="component" value="Segment"/>
</dbReference>
<sequence length="89" mass="10231">MLKCLFFNIDPSNAADTFIDPASRATLFRLDDLCRDRKKYKNIDWVKDLLDPVMKGTNKWVGTGEYTNIGRDSNVAALLILHNFEIHND</sequence>
<protein>
    <submittedName>
        <fullName evidence="1">WSSV280</fullName>
    </submittedName>
</protein>
<name>A0A2I6SC07_9VIRU</name>
<organism evidence="1">
    <name type="scientific">White spot syndrome virus</name>
    <dbReference type="NCBI Taxonomy" id="342409"/>
    <lineage>
        <taxon>Viruses</taxon>
        <taxon>Viruses incertae sedis</taxon>
        <taxon>Naldaviricetes</taxon>
        <taxon>Nimaviridae</taxon>
        <taxon>Whispovirus</taxon>
    </lineage>
</organism>
<dbReference type="EMBL" id="MG702567">
    <property type="protein sequence ID" value="AUO15086.1"/>
    <property type="molecule type" value="Genomic_DNA"/>
</dbReference>